<evidence type="ECO:0000313" key="3">
    <source>
        <dbReference type="Proteomes" id="UP000287615"/>
    </source>
</evidence>
<name>A0A3S3QPH4_9BACT</name>
<protein>
    <submittedName>
        <fullName evidence="1">Uncharacterized protein</fullName>
    </submittedName>
</protein>
<reference evidence="3 4" key="1">
    <citation type="submission" date="2017-01" db="EMBL/GenBank/DDBJ databases">
        <title>The cable genome- insights into the physiology and evolution of filamentous bacteria capable of sulfide oxidation via long distance electron transfer.</title>
        <authorList>
            <person name="Schreiber L."/>
            <person name="Bjerg J.T."/>
            <person name="Boggild A."/>
            <person name="Van De Vossenberg J."/>
            <person name="Meysman F."/>
            <person name="Nielsen L.P."/>
            <person name="Schramm A."/>
            <person name="Kjeldsen K.U."/>
        </authorList>
    </citation>
    <scope>NUCLEOTIDE SEQUENCE [LARGE SCALE GENOMIC DNA]</scope>
    <source>
        <strain evidence="1">A3</strain>
        <strain evidence="2">A5</strain>
    </source>
</reference>
<dbReference type="Proteomes" id="UP000288892">
    <property type="component" value="Unassembled WGS sequence"/>
</dbReference>
<accession>A0A3S3QPH4</accession>
<dbReference type="EMBL" id="MTKS01000034">
    <property type="protein sequence ID" value="RWX52155.1"/>
    <property type="molecule type" value="Genomic_DNA"/>
</dbReference>
<organism evidence="1 3">
    <name type="scientific">Candidatus Electrothrix marina</name>
    <dbReference type="NCBI Taxonomy" id="1859130"/>
    <lineage>
        <taxon>Bacteria</taxon>
        <taxon>Pseudomonadati</taxon>
        <taxon>Thermodesulfobacteriota</taxon>
        <taxon>Desulfobulbia</taxon>
        <taxon>Desulfobulbales</taxon>
        <taxon>Desulfobulbaceae</taxon>
        <taxon>Candidatus Electrothrix</taxon>
    </lineage>
</organism>
<dbReference type="AlphaFoldDB" id="A0A3S3QPH4"/>
<dbReference type="EMBL" id="MTKR01000028">
    <property type="protein sequence ID" value="RWX50739.1"/>
    <property type="molecule type" value="Genomic_DNA"/>
</dbReference>
<keyword evidence="4" id="KW-1185">Reference proteome</keyword>
<comment type="caution">
    <text evidence="1">The sequence shown here is derived from an EMBL/GenBank/DDBJ whole genome shotgun (WGS) entry which is preliminary data.</text>
</comment>
<proteinExistence type="predicted"/>
<dbReference type="Proteomes" id="UP000287615">
    <property type="component" value="Unassembled WGS sequence"/>
</dbReference>
<gene>
    <name evidence="1" type="ORF">VU00_10283</name>
    <name evidence="2" type="ORF">VU01_10344</name>
</gene>
<evidence type="ECO:0000313" key="4">
    <source>
        <dbReference type="Proteomes" id="UP000288892"/>
    </source>
</evidence>
<evidence type="ECO:0000313" key="2">
    <source>
        <dbReference type="EMBL" id="RWX52155.1"/>
    </source>
</evidence>
<evidence type="ECO:0000313" key="1">
    <source>
        <dbReference type="EMBL" id="RWX50739.1"/>
    </source>
</evidence>
<sequence>MKQAITVGLIVAALGGGSLLIWKVHWQDPAEYILIDSDSAAVEKVQPFMPPVIELVNEQQPAAESGEYPDPDTGERGGGSYEQNILDVIFHAEKKADLQALKVLQIGREMSLENRELVLGGCWNYVDTVYNRAGYTGEQRRVVFQRGEETGQYADQEMIRPGDWLFYISHDYREARHSAIFIDWINYEKHIGLMLSYGGEERGEPARYSAYNLSRVYNIVRPLKE</sequence>